<evidence type="ECO:0000256" key="4">
    <source>
        <dbReference type="ARBA" id="ARBA00023242"/>
    </source>
</evidence>
<keyword evidence="4" id="KW-0539">Nucleus</keyword>
<dbReference type="OrthoDB" id="285729at2759"/>
<comment type="subcellular location">
    <subcellularLocation>
        <location evidence="1">Nucleus</location>
        <location evidence="1">Nucleolus</location>
    </subcellularLocation>
</comment>
<accession>V9L5V3</accession>
<dbReference type="GO" id="GO:0005730">
    <property type="term" value="C:nucleolus"/>
    <property type="evidence" value="ECO:0007669"/>
    <property type="project" value="UniProtKB-SubCell"/>
</dbReference>
<dbReference type="PANTHER" id="PTHR13243:SF1">
    <property type="entry name" value="NUCLEOLAR PROTEIN 16"/>
    <property type="match status" value="1"/>
</dbReference>
<dbReference type="GO" id="GO:0042273">
    <property type="term" value="P:ribosomal large subunit biogenesis"/>
    <property type="evidence" value="ECO:0007669"/>
    <property type="project" value="TreeGrafter"/>
</dbReference>
<dbReference type="Proteomes" id="UP000314986">
    <property type="component" value="Unassembled WGS sequence"/>
</dbReference>
<evidence type="ECO:0000313" key="5">
    <source>
        <dbReference type="EMBL" id="AFP07360.1"/>
    </source>
</evidence>
<sequence>MPKAKGKNRRKKFNYEADRKKIRRRMNKKAAPRIECDQIRRAWDQNKSAAQNLAQMGLAMDPNKTLPIKKGKIQGMASAREETIILKPYVINELEAEANLPEEKKTSLSRDLIDYVEHMITNYKDNYKAMARDEKNYYQDTPNQIRKKIEAYKRIHPDEHAAFLKSLAKDEMETS</sequence>
<evidence type="ECO:0000313" key="6">
    <source>
        <dbReference type="Ensembl" id="ENSCMIP00000048298.1"/>
    </source>
</evidence>
<evidence type="ECO:0000313" key="7">
    <source>
        <dbReference type="Proteomes" id="UP000314986"/>
    </source>
</evidence>
<keyword evidence="7" id="KW-1185">Reference proteome</keyword>
<gene>
    <name evidence="6" type="primary">nop16</name>
</gene>
<name>V9L5V3_CALMI</name>
<dbReference type="RefSeq" id="XP_007904430.1">
    <property type="nucleotide sequence ID" value="XM_007906239.2"/>
</dbReference>
<dbReference type="STRING" id="7868.ENSCMIP00000048298"/>
<evidence type="ECO:0000256" key="2">
    <source>
        <dbReference type="ARBA" id="ARBA00008479"/>
    </source>
</evidence>
<evidence type="ECO:0000256" key="1">
    <source>
        <dbReference type="ARBA" id="ARBA00004604"/>
    </source>
</evidence>
<dbReference type="Ensembl" id="ENSCMIT00000048972.1">
    <property type="protein sequence ID" value="ENSCMIP00000048298.1"/>
    <property type="gene ID" value="ENSCMIG00000019750.1"/>
</dbReference>
<reference evidence="6" key="4">
    <citation type="submission" date="2025-05" db="UniProtKB">
        <authorList>
            <consortium name="Ensembl"/>
        </authorList>
    </citation>
    <scope>IDENTIFICATION</scope>
</reference>
<reference evidence="7" key="1">
    <citation type="journal article" date="2006" name="Science">
        <title>Ancient noncoding elements conserved in the human genome.</title>
        <authorList>
            <person name="Venkatesh B."/>
            <person name="Kirkness E.F."/>
            <person name="Loh Y.H."/>
            <person name="Halpern A.L."/>
            <person name="Lee A.P."/>
            <person name="Johnson J."/>
            <person name="Dandona N."/>
            <person name="Viswanathan L.D."/>
            <person name="Tay A."/>
            <person name="Venter J.C."/>
            <person name="Strausberg R.L."/>
            <person name="Brenner S."/>
        </authorList>
    </citation>
    <scope>NUCLEOTIDE SEQUENCE [LARGE SCALE GENOMIC DNA]</scope>
</reference>
<reference evidence="5 7" key="3">
    <citation type="journal article" date="2014" name="Nature">
        <title>Elephant shark genome provides unique insights into gnathostome evolution.</title>
        <authorList>
            <consortium name="International Elephant Shark Genome Sequencing Consortium"/>
            <person name="Venkatesh B."/>
            <person name="Lee A.P."/>
            <person name="Ravi V."/>
            <person name="Maurya A.K."/>
            <person name="Lian M.M."/>
            <person name="Swann J.B."/>
            <person name="Ohta Y."/>
            <person name="Flajnik M.F."/>
            <person name="Sutoh Y."/>
            <person name="Kasahara M."/>
            <person name="Hoon S."/>
            <person name="Gangu V."/>
            <person name="Roy S.W."/>
            <person name="Irimia M."/>
            <person name="Korzh V."/>
            <person name="Kondrychyn I."/>
            <person name="Lim Z.W."/>
            <person name="Tay B.H."/>
            <person name="Tohari S."/>
            <person name="Kong K.W."/>
            <person name="Ho S."/>
            <person name="Lorente-Galdos B."/>
            <person name="Quilez J."/>
            <person name="Marques-Bonet T."/>
            <person name="Raney B.J."/>
            <person name="Ingham P.W."/>
            <person name="Tay A."/>
            <person name="Hillier L.W."/>
            <person name="Minx P."/>
            <person name="Boehm T."/>
            <person name="Wilson R.K."/>
            <person name="Brenner S."/>
            <person name="Warren W.C."/>
        </authorList>
    </citation>
    <scope>NUCLEOTIDE SEQUENCE</scope>
    <source>
        <tissue evidence="5">Heart</tissue>
    </source>
</reference>
<dbReference type="PANTHER" id="PTHR13243">
    <property type="entry name" value="HSPC111 PROTEIN-RELATED"/>
    <property type="match status" value="1"/>
</dbReference>
<dbReference type="InterPro" id="IPR019002">
    <property type="entry name" value="Ribosome_biogenesis_Nop16"/>
</dbReference>
<dbReference type="GeneID" id="103186949"/>
<evidence type="ECO:0000256" key="3">
    <source>
        <dbReference type="ARBA" id="ARBA00015522"/>
    </source>
</evidence>
<dbReference type="EMBL" id="JW874843">
    <property type="protein sequence ID" value="AFP07360.1"/>
    <property type="molecule type" value="mRNA"/>
</dbReference>
<comment type="similarity">
    <text evidence="2">Belongs to the NOP16 family.</text>
</comment>
<proteinExistence type="evidence at transcript level"/>
<dbReference type="OMA" id="IDYVKHM"/>
<dbReference type="CTD" id="51491"/>
<organism evidence="5">
    <name type="scientific">Callorhinchus milii</name>
    <name type="common">Ghost shark</name>
    <dbReference type="NCBI Taxonomy" id="7868"/>
    <lineage>
        <taxon>Eukaryota</taxon>
        <taxon>Metazoa</taxon>
        <taxon>Chordata</taxon>
        <taxon>Craniata</taxon>
        <taxon>Vertebrata</taxon>
        <taxon>Chondrichthyes</taxon>
        <taxon>Holocephali</taxon>
        <taxon>Chimaeriformes</taxon>
        <taxon>Callorhinchidae</taxon>
        <taxon>Callorhinchus</taxon>
    </lineage>
</organism>
<dbReference type="KEGG" id="cmk:103186949"/>
<dbReference type="AlphaFoldDB" id="V9L5V3"/>
<protein>
    <recommendedName>
        <fullName evidence="3">Nucleolar protein 16</fullName>
    </recommendedName>
</protein>
<dbReference type="Pfam" id="PF09420">
    <property type="entry name" value="Nop16"/>
    <property type="match status" value="2"/>
</dbReference>
<reference evidence="7" key="2">
    <citation type="journal article" date="2007" name="PLoS Biol.">
        <title>Survey sequencing and comparative analysis of the elephant shark (Callorhinchus milii) genome.</title>
        <authorList>
            <person name="Venkatesh B."/>
            <person name="Kirkness E.F."/>
            <person name="Loh Y.H."/>
            <person name="Halpern A.L."/>
            <person name="Lee A.P."/>
            <person name="Johnson J."/>
            <person name="Dandona N."/>
            <person name="Viswanathan L.D."/>
            <person name="Tay A."/>
            <person name="Venter J.C."/>
            <person name="Strausberg R.L."/>
            <person name="Brenner S."/>
        </authorList>
    </citation>
    <scope>NUCLEOTIDE SEQUENCE [LARGE SCALE GENOMIC DNA]</scope>
</reference>
<dbReference type="GeneTree" id="ENSGT00390000003426"/>